<evidence type="ECO:0000313" key="1">
    <source>
        <dbReference type="EMBL" id="KTB29706.1"/>
    </source>
</evidence>
<reference evidence="1 2" key="1">
    <citation type="submission" date="2015-12" db="EMBL/GenBank/DDBJ databases">
        <title>Draft genome sequence of Moniliophthora roreri, the causal agent of frosty pod rot of cacao.</title>
        <authorList>
            <person name="Aime M.C."/>
            <person name="Diaz-Valderrama J.R."/>
            <person name="Kijpornyongpan T."/>
            <person name="Phillips-Mora W."/>
        </authorList>
    </citation>
    <scope>NUCLEOTIDE SEQUENCE [LARGE SCALE GENOMIC DNA]</scope>
    <source>
        <strain evidence="1 2">MCA 2952</strain>
    </source>
</reference>
<dbReference type="GO" id="GO:0005730">
    <property type="term" value="C:nucleolus"/>
    <property type="evidence" value="ECO:0007669"/>
    <property type="project" value="TreeGrafter"/>
</dbReference>
<dbReference type="GO" id="GO:0003723">
    <property type="term" value="F:RNA binding"/>
    <property type="evidence" value="ECO:0007669"/>
    <property type="project" value="TreeGrafter"/>
</dbReference>
<dbReference type="PANTHER" id="PTHR15633">
    <property type="entry name" value="NUCLEOLAR PROTEIN 11"/>
    <property type="match status" value="1"/>
</dbReference>
<dbReference type="InterPro" id="IPR042859">
    <property type="entry name" value="NOL11"/>
</dbReference>
<dbReference type="Proteomes" id="UP000054988">
    <property type="component" value="Unassembled WGS sequence"/>
</dbReference>
<gene>
    <name evidence="1" type="ORF">WG66_17740</name>
</gene>
<evidence type="ECO:0008006" key="3">
    <source>
        <dbReference type="Google" id="ProtNLM"/>
    </source>
</evidence>
<name>A0A0W0F061_MONRR</name>
<organism evidence="1 2">
    <name type="scientific">Moniliophthora roreri</name>
    <name type="common">Frosty pod rot fungus</name>
    <name type="synonym">Monilia roreri</name>
    <dbReference type="NCBI Taxonomy" id="221103"/>
    <lineage>
        <taxon>Eukaryota</taxon>
        <taxon>Fungi</taxon>
        <taxon>Dikarya</taxon>
        <taxon>Basidiomycota</taxon>
        <taxon>Agaricomycotina</taxon>
        <taxon>Agaricomycetes</taxon>
        <taxon>Agaricomycetidae</taxon>
        <taxon>Agaricales</taxon>
        <taxon>Marasmiineae</taxon>
        <taxon>Marasmiaceae</taxon>
        <taxon>Moniliophthora</taxon>
    </lineage>
</organism>
<sequence>METSVGEPFTLSTYSIPQRASKSGKSAAKLSEVYATHHSRGQGSSEGYVTVAAHGDGVHVLDPSNLHPIISHTLGPTIIFCCSPVSRSVVKGADHICTTYAGISSSSDTPEEDVNKTIWMWNENLSSSIADRASQKKRVVTLSHPISGLYTNPELPSRLLASSPSGGWTLLDDEMKVLATREATSSSSNIKQFIFSRQKCRYLPPHSTPAQAAIIISLLRSKDGYRISVIAVDADTNTFVELGDETLSIQGEICDISCSSTGFLSILTTKGYWYSMELKSVDDKLSLTALPDTLRLSTSLSFISSAQEKEVTIISLGSSHVLIAGLTKDRDIALLLWDLQFSVLLASRTIPLPSTLSSDKIAFQLADAMTSSSVLLVLSPQMPSSDRRKSSSSASATVLVVPVVVPPTSSIINAMGRAAGGAAWLAKEEGVGPSAEPYDAGRKKVIADMRSAMNSSRPQNANDAFFTWEKRELEAVASKKKNSDGGEESSAPRLVYGYAFVKDVLNIVLRPTQPQNVTYSSQVVRHLLEKKAVSTNMIESGLLPALRLRNDWSSISLAFTTVPDLRELEIIDTLRYVLARHRHTQQPIPDNGDDGDAMQIDTITPMQDDMPTLQNFLNLCIRYQVSQTPLRFALKRYLVDVDDIMCLLGVLDGWISQWTSREFPLLPSKKLLDRNEHGVIIVKSEQEKKLDAIPPLAEILFFLQTLLDISFINLVQSPSSHKILKRIQSRINSEITSIDEAEKLGGSLQVFAAAHTKAIKNAQEASEVKKAPVGDWRQRRKLAQDQAGMGIGLYQLEELVL</sequence>
<dbReference type="GO" id="GO:0030490">
    <property type="term" value="P:maturation of SSU-rRNA"/>
    <property type="evidence" value="ECO:0007669"/>
    <property type="project" value="InterPro"/>
</dbReference>
<dbReference type="EMBL" id="LATX01002416">
    <property type="protein sequence ID" value="KTB29706.1"/>
    <property type="molecule type" value="Genomic_DNA"/>
</dbReference>
<proteinExistence type="predicted"/>
<dbReference type="PANTHER" id="PTHR15633:SF2">
    <property type="entry name" value="NUCLEOLAR PROTEIN 11"/>
    <property type="match status" value="1"/>
</dbReference>
<dbReference type="eggNOG" id="ENOG502S3WJ">
    <property type="taxonomic scope" value="Eukaryota"/>
</dbReference>
<comment type="caution">
    <text evidence="1">The sequence shown here is derived from an EMBL/GenBank/DDBJ whole genome shotgun (WGS) entry which is preliminary data.</text>
</comment>
<evidence type="ECO:0000313" key="2">
    <source>
        <dbReference type="Proteomes" id="UP000054988"/>
    </source>
</evidence>
<protein>
    <recommendedName>
        <fullName evidence="3">Rna binding protein</fullName>
    </recommendedName>
</protein>
<accession>A0A0W0F061</accession>
<dbReference type="AlphaFoldDB" id="A0A0W0F061"/>